<reference evidence="12 13" key="1">
    <citation type="submission" date="2020-03" db="EMBL/GenBank/DDBJ databases">
        <title>Sequencing the genomes of 1000 actinobacteria strains.</title>
        <authorList>
            <person name="Klenk H.-P."/>
        </authorList>
    </citation>
    <scope>NUCLEOTIDE SEQUENCE [LARGE SCALE GENOMIC DNA]</scope>
    <source>
        <strain evidence="12 13">DSM 16403</strain>
    </source>
</reference>
<dbReference type="GO" id="GO:0000287">
    <property type="term" value="F:magnesium ion binding"/>
    <property type="evidence" value="ECO:0007669"/>
    <property type="project" value="UniProtKB-UniRule"/>
</dbReference>
<feature type="domain" description="Mur ligase central" evidence="11">
    <location>
        <begin position="146"/>
        <end position="347"/>
    </location>
</feature>
<dbReference type="GO" id="GO:0009252">
    <property type="term" value="P:peptidoglycan biosynthetic process"/>
    <property type="evidence" value="ECO:0007669"/>
    <property type="project" value="UniProtKB-UniRule"/>
</dbReference>
<evidence type="ECO:0000259" key="10">
    <source>
        <dbReference type="Pfam" id="PF02875"/>
    </source>
</evidence>
<feature type="modified residue" description="N6-carboxylysine" evidence="7">
    <location>
        <position position="257"/>
    </location>
</feature>
<dbReference type="NCBIfam" id="NF001124">
    <property type="entry name" value="PRK00139.1-2"/>
    <property type="match status" value="1"/>
</dbReference>
<dbReference type="GO" id="GO:0008360">
    <property type="term" value="P:regulation of cell shape"/>
    <property type="evidence" value="ECO:0007669"/>
    <property type="project" value="UniProtKB-KW"/>
</dbReference>
<feature type="binding site" evidence="7">
    <location>
        <begin position="190"/>
        <end position="191"/>
    </location>
    <ligand>
        <name>UDP-N-acetyl-alpha-D-muramoyl-L-alanyl-D-glutamate</name>
        <dbReference type="ChEBI" id="CHEBI:83900"/>
    </ligand>
</feature>
<feature type="binding site" evidence="7">
    <location>
        <position position="217"/>
    </location>
    <ligand>
        <name>UDP-N-acetyl-alpha-D-muramoyl-L-alanyl-D-glutamate</name>
        <dbReference type="ChEBI" id="CHEBI:83900"/>
    </ligand>
</feature>
<keyword evidence="4 7" id="KW-0573">Peptidoglycan synthesis</keyword>
<dbReference type="GO" id="GO:0005524">
    <property type="term" value="F:ATP binding"/>
    <property type="evidence" value="ECO:0007669"/>
    <property type="project" value="UniProtKB-UniRule"/>
</dbReference>
<evidence type="ECO:0000256" key="8">
    <source>
        <dbReference type="RuleBase" id="RU004135"/>
    </source>
</evidence>
<dbReference type="InterPro" id="IPR004101">
    <property type="entry name" value="Mur_ligase_C"/>
</dbReference>
<dbReference type="InterPro" id="IPR036565">
    <property type="entry name" value="Mur-like_cat_sf"/>
</dbReference>
<keyword evidence="7" id="KW-0460">Magnesium</keyword>
<evidence type="ECO:0000256" key="6">
    <source>
        <dbReference type="ARBA" id="ARBA00023316"/>
    </source>
</evidence>
<dbReference type="EC" id="6.3.2.-" evidence="7"/>
<keyword evidence="7 12" id="KW-0436">Ligase</keyword>
<accession>A0A846RUY1</accession>
<dbReference type="UniPathway" id="UPA00219"/>
<dbReference type="GO" id="GO:0005737">
    <property type="term" value="C:cytoplasm"/>
    <property type="evidence" value="ECO:0007669"/>
    <property type="project" value="UniProtKB-SubCell"/>
</dbReference>
<feature type="binding site" evidence="7">
    <location>
        <begin position="148"/>
        <end position="154"/>
    </location>
    <ligand>
        <name>ATP</name>
        <dbReference type="ChEBI" id="CHEBI:30616"/>
    </ligand>
</feature>
<name>A0A846RUY1_9MICC</name>
<keyword evidence="7" id="KW-0963">Cytoplasm</keyword>
<comment type="pathway">
    <text evidence="7 8">Cell wall biogenesis; peptidoglycan biosynthesis.</text>
</comment>
<feature type="domain" description="Mur ligase N-terminal catalytic" evidence="9">
    <location>
        <begin position="52"/>
        <end position="106"/>
    </location>
</feature>
<dbReference type="AlphaFoldDB" id="A0A846RUY1"/>
<dbReference type="HAMAP" id="MF_00208">
    <property type="entry name" value="MurE"/>
    <property type="match status" value="1"/>
</dbReference>
<dbReference type="Gene3D" id="3.40.1390.10">
    <property type="entry name" value="MurE/MurF, N-terminal domain"/>
    <property type="match status" value="1"/>
</dbReference>
<dbReference type="SUPFAM" id="SSF53623">
    <property type="entry name" value="MurD-like peptide ligases, catalytic domain"/>
    <property type="match status" value="1"/>
</dbReference>
<keyword evidence="2 7" id="KW-0132">Cell division</keyword>
<keyword evidence="7" id="KW-0067">ATP-binding</keyword>
<evidence type="ECO:0000256" key="4">
    <source>
        <dbReference type="ARBA" id="ARBA00022984"/>
    </source>
</evidence>
<dbReference type="InterPro" id="IPR036615">
    <property type="entry name" value="Mur_ligase_C_dom_sf"/>
</dbReference>
<dbReference type="PANTHER" id="PTHR23135">
    <property type="entry name" value="MUR LIGASE FAMILY MEMBER"/>
    <property type="match status" value="1"/>
</dbReference>
<keyword evidence="13" id="KW-1185">Reference proteome</keyword>
<comment type="function">
    <text evidence="7">Catalyzes the addition of an amino acid to the nucleotide precursor UDP-N-acetylmuramoyl-L-alanyl-D-glutamate (UMAG) in the biosynthesis of bacterial cell-wall peptidoglycan.</text>
</comment>
<dbReference type="Proteomes" id="UP000547458">
    <property type="component" value="Unassembled WGS sequence"/>
</dbReference>
<feature type="binding site" evidence="7">
    <location>
        <position position="59"/>
    </location>
    <ligand>
        <name>UDP-N-acetyl-alpha-D-muramoyl-L-alanyl-D-glutamate</name>
        <dbReference type="ChEBI" id="CHEBI:83900"/>
    </ligand>
</feature>
<dbReference type="InterPro" id="IPR005761">
    <property type="entry name" value="UDP-N-AcMur-Glu-dNH2Pim_ligase"/>
</dbReference>
<evidence type="ECO:0000256" key="7">
    <source>
        <dbReference type="HAMAP-Rule" id="MF_00208"/>
    </source>
</evidence>
<keyword evidence="3 7" id="KW-0133">Cell shape</keyword>
<evidence type="ECO:0000313" key="12">
    <source>
        <dbReference type="EMBL" id="NJC22081.1"/>
    </source>
</evidence>
<feature type="domain" description="Mur ligase C-terminal" evidence="10">
    <location>
        <begin position="374"/>
        <end position="506"/>
    </location>
</feature>
<evidence type="ECO:0000256" key="2">
    <source>
        <dbReference type="ARBA" id="ARBA00022618"/>
    </source>
</evidence>
<comment type="caution">
    <text evidence="7">Lacks conserved residue(s) required for the propagation of feature annotation.</text>
</comment>
<dbReference type="GO" id="GO:0051301">
    <property type="term" value="P:cell division"/>
    <property type="evidence" value="ECO:0007669"/>
    <property type="project" value="UniProtKB-KW"/>
</dbReference>
<dbReference type="NCBIfam" id="TIGR01085">
    <property type="entry name" value="murE"/>
    <property type="match status" value="1"/>
</dbReference>
<feature type="binding site" evidence="7">
    <location>
        <position position="225"/>
    </location>
    <ligand>
        <name>UDP-N-acetyl-alpha-D-muramoyl-L-alanyl-D-glutamate</name>
        <dbReference type="ChEBI" id="CHEBI:83900"/>
    </ligand>
</feature>
<dbReference type="SUPFAM" id="SSF63418">
    <property type="entry name" value="MurE/MurF N-terminal domain"/>
    <property type="match status" value="1"/>
</dbReference>
<dbReference type="InterPro" id="IPR035911">
    <property type="entry name" value="MurE/MurF_N"/>
</dbReference>
<dbReference type="Pfam" id="PF02875">
    <property type="entry name" value="Mur_ligase_C"/>
    <property type="match status" value="1"/>
</dbReference>
<dbReference type="GO" id="GO:0016881">
    <property type="term" value="F:acid-amino acid ligase activity"/>
    <property type="evidence" value="ECO:0007669"/>
    <property type="project" value="UniProtKB-UniRule"/>
</dbReference>
<dbReference type="Gene3D" id="3.90.190.20">
    <property type="entry name" value="Mur ligase, C-terminal domain"/>
    <property type="match status" value="1"/>
</dbReference>
<evidence type="ECO:0000259" key="9">
    <source>
        <dbReference type="Pfam" id="PF01225"/>
    </source>
</evidence>
<comment type="subcellular location">
    <subcellularLocation>
        <location evidence="7 8">Cytoplasm</location>
    </subcellularLocation>
</comment>
<evidence type="ECO:0000259" key="11">
    <source>
        <dbReference type="Pfam" id="PF08245"/>
    </source>
</evidence>
<dbReference type="Pfam" id="PF08245">
    <property type="entry name" value="Mur_ligase_M"/>
    <property type="match status" value="1"/>
</dbReference>
<dbReference type="GO" id="GO:0071555">
    <property type="term" value="P:cell wall organization"/>
    <property type="evidence" value="ECO:0007669"/>
    <property type="project" value="UniProtKB-KW"/>
</dbReference>
<dbReference type="InterPro" id="IPR000713">
    <property type="entry name" value="Mur_ligase_N"/>
</dbReference>
<dbReference type="PANTHER" id="PTHR23135:SF4">
    <property type="entry name" value="UDP-N-ACETYLMURAMOYL-L-ALANYL-D-GLUTAMATE--2,6-DIAMINOPIMELATE LIGASE MURE HOMOLOG, CHLOROPLASTIC"/>
    <property type="match status" value="1"/>
</dbReference>
<sequence>MSINEQSGAAARMRPDVVVPRSMGQILAALPAGLPPVQLVGGGDNDDGAASITGVTIDSREVLRGDLYIAVPGTGRHGADFTAQAVAEGASAVLTDDAGLETAAAALRGTGIPLYRAAPVRDYVGPLAAVVFDSQPPRDRPILFGVTGTNGKTTTTYFLNALSAALGLSTGLIGTIEIRAGDTAIPSALTTPESPQVHGILALMRERGIEAAAMEVSSHAVEYRRVDGVQFDVVGFTNLTQDHLDLHGTMDEYFDAKAALFSRNRADRAVIIVDDEWGRRLARRTDLETVTLSVSGGSPADWMVSGISRVGLGHAFTLEGPAGEELVLRCGLPGIFNVANAALAAVMVLATGTTCQDLQRAAELHDPFTTEVPGRMQLIGENPAAIVDFAHNPDALALTLESVRVPQADSRLLIVFGATGQRDVSKRPVMGATAARLADVVIITDDDPHDEDEAVIRAGVLEGAQGAKDAENLSCEILEIFPRAAAIDQAVALARKGDIVLVAGRGHEVWQEVKGVNLPLDDRAELAAALTRHGFSALSGNRIES</sequence>
<gene>
    <name evidence="7" type="primary">murE</name>
    <name evidence="12" type="ORF">BJ994_001157</name>
</gene>
<evidence type="ECO:0000256" key="1">
    <source>
        <dbReference type="ARBA" id="ARBA00005898"/>
    </source>
</evidence>
<dbReference type="SUPFAM" id="SSF53244">
    <property type="entry name" value="MurD-like peptide ligases, peptide-binding domain"/>
    <property type="match status" value="1"/>
</dbReference>
<comment type="caution">
    <text evidence="12">The sequence shown here is derived from an EMBL/GenBank/DDBJ whole genome shotgun (WGS) entry which is preliminary data.</text>
</comment>
<dbReference type="EMBL" id="JAATJL010000001">
    <property type="protein sequence ID" value="NJC22081.1"/>
    <property type="molecule type" value="Genomic_DNA"/>
</dbReference>
<organism evidence="12 13">
    <name type="scientific">Arthrobacter pigmenti</name>
    <dbReference type="NCBI Taxonomy" id="271432"/>
    <lineage>
        <taxon>Bacteria</taxon>
        <taxon>Bacillati</taxon>
        <taxon>Actinomycetota</taxon>
        <taxon>Actinomycetes</taxon>
        <taxon>Micrococcales</taxon>
        <taxon>Micrococcaceae</taxon>
        <taxon>Arthrobacter</taxon>
    </lineage>
</organism>
<dbReference type="Gene3D" id="3.40.1190.10">
    <property type="entry name" value="Mur-like, catalytic domain"/>
    <property type="match status" value="1"/>
</dbReference>
<comment type="cofactor">
    <cofactor evidence="7">
        <name>Mg(2+)</name>
        <dbReference type="ChEBI" id="CHEBI:18420"/>
    </cofactor>
</comment>
<keyword evidence="7" id="KW-0547">Nucleotide-binding</keyword>
<keyword evidence="6 7" id="KW-0961">Cell wall biogenesis/degradation</keyword>
<comment type="similarity">
    <text evidence="1 7">Belongs to the MurCDEF family. MurE subfamily.</text>
</comment>
<comment type="PTM">
    <text evidence="7">Carboxylation is probably crucial for Mg(2+) binding and, consequently, for the gamma-phosphate positioning of ATP.</text>
</comment>
<evidence type="ECO:0000256" key="5">
    <source>
        <dbReference type="ARBA" id="ARBA00023306"/>
    </source>
</evidence>
<dbReference type="Pfam" id="PF01225">
    <property type="entry name" value="Mur_ligase"/>
    <property type="match status" value="1"/>
</dbReference>
<dbReference type="InterPro" id="IPR013221">
    <property type="entry name" value="Mur_ligase_cen"/>
</dbReference>
<evidence type="ECO:0000313" key="13">
    <source>
        <dbReference type="Proteomes" id="UP000547458"/>
    </source>
</evidence>
<proteinExistence type="inferred from homology"/>
<evidence type="ECO:0000256" key="3">
    <source>
        <dbReference type="ARBA" id="ARBA00022960"/>
    </source>
</evidence>
<keyword evidence="5 7" id="KW-0131">Cell cycle</keyword>
<protein>
    <recommendedName>
        <fullName evidence="7">UDP-N-acetylmuramyl-tripeptide synthetase</fullName>
        <ecNumber evidence="7">6.3.2.-</ecNumber>
    </recommendedName>
    <alternativeName>
        <fullName evidence="7">UDP-MurNAc-tripeptide synthetase</fullName>
    </alternativeName>
</protein>